<accession>A0AAT9G7Z7</accession>
<protein>
    <submittedName>
        <fullName evidence="1">Uncharacterized protein</fullName>
    </submittedName>
</protein>
<sequence length="154" mass="17787">MFDFYVSSDQAVLELDDDPLIGYLRIHNNPTDVIYCVLPLPQKDMQFFWHSTTVLTGPAADLVILTQNLNQKDISIEDVDFRQFRSVIVSDNKFYRDGDRFLVIQEDEYKSHSITFKNCQALSADFFCNKLTWIGGRVKNNLSVELHGLNTIMD</sequence>
<dbReference type="EMBL" id="AP029170">
    <property type="protein sequence ID" value="BFD45973.1"/>
    <property type="molecule type" value="Genomic_DNA"/>
</dbReference>
<name>A0AAT9G7Z7_9RICK</name>
<evidence type="ECO:0000313" key="1">
    <source>
        <dbReference type="EMBL" id="BFD45973.1"/>
    </source>
</evidence>
<reference evidence="1" key="1">
    <citation type="submission" date="2024-01" db="EMBL/GenBank/DDBJ databases">
        <title>Sequencing the genomes of a sandfly, Sergentomyia squamirostris, and its two endosymbionts.</title>
        <authorList>
            <person name="Itokawa K."/>
            <person name="Sanjoba C."/>
        </authorList>
    </citation>
    <scope>NUCLEOTIDE SEQUENCE</scope>
    <source>
        <strain evidence="1">RiSSQ</strain>
    </source>
</reference>
<dbReference type="AlphaFoldDB" id="A0AAT9G7Z7"/>
<organism evidence="1">
    <name type="scientific">Candidatus Tisiphia endosymbiont of Sergentomyia squamirostris</name>
    <dbReference type="NCBI Taxonomy" id="3113639"/>
    <lineage>
        <taxon>Bacteria</taxon>
        <taxon>Pseudomonadati</taxon>
        <taxon>Pseudomonadota</taxon>
        <taxon>Alphaproteobacteria</taxon>
        <taxon>Rickettsiales</taxon>
        <taxon>Rickettsiaceae</taxon>
        <taxon>Rickettsieae</taxon>
        <taxon>Candidatus Tisiphia</taxon>
    </lineage>
</organism>
<proteinExistence type="predicted"/>
<gene>
    <name evidence="1" type="ORF">DMENIID0002_06190</name>
</gene>